<dbReference type="AlphaFoldDB" id="A0AAE0Z5J5"/>
<gene>
    <name evidence="2" type="ORF">RRG08_021121</name>
</gene>
<dbReference type="Pfam" id="PF00307">
    <property type="entry name" value="CH"/>
    <property type="match status" value="1"/>
</dbReference>
<evidence type="ECO:0000313" key="2">
    <source>
        <dbReference type="EMBL" id="KAK3763298.1"/>
    </source>
</evidence>
<keyword evidence="3" id="KW-1185">Reference proteome</keyword>
<dbReference type="Gene3D" id="1.10.418.10">
    <property type="entry name" value="Calponin-like domain"/>
    <property type="match status" value="1"/>
</dbReference>
<reference evidence="2" key="1">
    <citation type="journal article" date="2023" name="G3 (Bethesda)">
        <title>A reference genome for the long-term kleptoplast-retaining sea slug Elysia crispata morphotype clarki.</title>
        <authorList>
            <person name="Eastman K.E."/>
            <person name="Pendleton A.L."/>
            <person name="Shaikh M.A."/>
            <person name="Suttiyut T."/>
            <person name="Ogas R."/>
            <person name="Tomko P."/>
            <person name="Gavelis G."/>
            <person name="Widhalm J.R."/>
            <person name="Wisecaver J.H."/>
        </authorList>
    </citation>
    <scope>NUCLEOTIDE SEQUENCE</scope>
    <source>
        <strain evidence="2">ECLA1</strain>
    </source>
</reference>
<name>A0AAE0Z5J5_9GAST</name>
<dbReference type="InterPro" id="IPR036872">
    <property type="entry name" value="CH_dom_sf"/>
</dbReference>
<dbReference type="PROSITE" id="PS50021">
    <property type="entry name" value="CH"/>
    <property type="match status" value="1"/>
</dbReference>
<evidence type="ECO:0000259" key="1">
    <source>
        <dbReference type="PROSITE" id="PS50021"/>
    </source>
</evidence>
<comment type="caution">
    <text evidence="2">The sequence shown here is derived from an EMBL/GenBank/DDBJ whole genome shotgun (WGS) entry which is preliminary data.</text>
</comment>
<feature type="domain" description="Calponin-homology (CH)" evidence="1">
    <location>
        <begin position="60"/>
        <end position="105"/>
    </location>
</feature>
<dbReference type="SUPFAM" id="SSF47576">
    <property type="entry name" value="Calponin-homology domain, CH-domain"/>
    <property type="match status" value="1"/>
</dbReference>
<dbReference type="Proteomes" id="UP001283361">
    <property type="component" value="Unassembled WGS sequence"/>
</dbReference>
<protein>
    <recommendedName>
        <fullName evidence="1">Calponin-homology (CH) domain-containing protein</fullName>
    </recommendedName>
</protein>
<accession>A0AAE0Z5J5</accession>
<dbReference type="InterPro" id="IPR001715">
    <property type="entry name" value="CH_dom"/>
</dbReference>
<dbReference type="EMBL" id="JAWDGP010004573">
    <property type="protein sequence ID" value="KAK3763298.1"/>
    <property type="molecule type" value="Genomic_DNA"/>
</dbReference>
<sequence>MAAYETGSAIGPVLNTLTLSGRHSLSAPIRLGMVKIKTPRMQIVHRSTVLLATRGLLWTKKRLEIYTDWANHYLEKARNKRHINDLQNDVADGVLLAEVIEAVSK</sequence>
<proteinExistence type="predicted"/>
<organism evidence="2 3">
    <name type="scientific">Elysia crispata</name>
    <name type="common">lettuce slug</name>
    <dbReference type="NCBI Taxonomy" id="231223"/>
    <lineage>
        <taxon>Eukaryota</taxon>
        <taxon>Metazoa</taxon>
        <taxon>Spiralia</taxon>
        <taxon>Lophotrochozoa</taxon>
        <taxon>Mollusca</taxon>
        <taxon>Gastropoda</taxon>
        <taxon>Heterobranchia</taxon>
        <taxon>Euthyneura</taxon>
        <taxon>Panpulmonata</taxon>
        <taxon>Sacoglossa</taxon>
        <taxon>Placobranchoidea</taxon>
        <taxon>Plakobranchidae</taxon>
        <taxon>Elysia</taxon>
    </lineage>
</organism>
<evidence type="ECO:0000313" key="3">
    <source>
        <dbReference type="Proteomes" id="UP001283361"/>
    </source>
</evidence>